<dbReference type="Gene3D" id="3.90.1300.10">
    <property type="entry name" value="Amidase signature (AS) domain"/>
    <property type="match status" value="1"/>
</dbReference>
<evidence type="ECO:0000256" key="1">
    <source>
        <dbReference type="ARBA" id="ARBA00009199"/>
    </source>
</evidence>
<dbReference type="GO" id="GO:0003824">
    <property type="term" value="F:catalytic activity"/>
    <property type="evidence" value="ECO:0007669"/>
    <property type="project" value="InterPro"/>
</dbReference>
<dbReference type="EMBL" id="EU410957">
    <property type="protein sequence ID" value="ACA21543.1"/>
    <property type="molecule type" value="Genomic_DNA"/>
</dbReference>
<evidence type="ECO:0000259" key="2">
    <source>
        <dbReference type="Pfam" id="PF01425"/>
    </source>
</evidence>
<dbReference type="InterPro" id="IPR023631">
    <property type="entry name" value="Amidase_dom"/>
</dbReference>
<accession>B1A0P4</accession>
<dbReference type="SUPFAM" id="SSF75304">
    <property type="entry name" value="Amidase signature (AS) enzymes"/>
    <property type="match status" value="1"/>
</dbReference>
<dbReference type="AlphaFoldDB" id="B1A0P4"/>
<name>B1A0P4_PELUQ</name>
<dbReference type="PANTHER" id="PTHR11895:SF7">
    <property type="entry name" value="GLUTAMYL-TRNA(GLN) AMIDOTRANSFERASE SUBUNIT A, MITOCHONDRIAL"/>
    <property type="match status" value="1"/>
</dbReference>
<dbReference type="NCBIfam" id="NF005687">
    <property type="entry name" value="PRK07487.1"/>
    <property type="match status" value="1"/>
</dbReference>
<feature type="domain" description="Amidase" evidence="2">
    <location>
        <begin position="28"/>
        <end position="453"/>
    </location>
</feature>
<dbReference type="InterPro" id="IPR036928">
    <property type="entry name" value="AS_sf"/>
</dbReference>
<proteinExistence type="inferred from homology"/>
<dbReference type="InterPro" id="IPR000120">
    <property type="entry name" value="Amidase"/>
</dbReference>
<sequence length="478" mass="51150">MSMSDIWKLSAQETASFIRKRDLSAHDSVGAALARLNAVNPKLNAVVEPMAETALKQAKALDQLQADGGSLGPLHGVPVTIKINIDQEGCATSNGVVAFKDIIAQADAPVVENLRKAGAVIIGRTNTPEFSFRADTQNPLFGRTHNPWGQHISAGGSSGGAGAAVMAGIGALAHGNDIGGSLRFPAAANGAVTLKPGLGRVPAWNVSQKEERGILAQAMSVQGVLARRAGDLDLAMSSLMHPHSGDPFHVPLPYRLANHDGPLRVAFCPDTPGFETHPEIRKGLDNAASALKDAGYIVEQTEPPLLEETALTGYRSLLGEVSTLLGPDIKAYGSPQVQQIFKDYFDYFPPFEGDALLKNLGQRTHYARQWGLFMEKYPLILAPFLPQPFFAPNRDCEGLAGVSDVLGAALWSYSINFIGHPSGCLPAGLAEIKGQPYPINVQLIAQRWREDLCVAALQDIEARLGYLCDDLWQRMGAP</sequence>
<evidence type="ECO:0000313" key="3">
    <source>
        <dbReference type="EMBL" id="ACA21543.1"/>
    </source>
</evidence>
<dbReference type="PANTHER" id="PTHR11895">
    <property type="entry name" value="TRANSAMIDASE"/>
    <property type="match status" value="1"/>
</dbReference>
<comment type="similarity">
    <text evidence="1">Belongs to the amidase family.</text>
</comment>
<organism evidence="3">
    <name type="scientific">Pelagibacter ubique</name>
    <dbReference type="NCBI Taxonomy" id="198252"/>
    <lineage>
        <taxon>Bacteria</taxon>
        <taxon>Pseudomonadati</taxon>
        <taxon>Pseudomonadota</taxon>
        <taxon>Alphaproteobacteria</taxon>
        <taxon>Candidatus Pelagibacterales</taxon>
        <taxon>Candidatus Pelagibacteraceae</taxon>
        <taxon>Candidatus Pelagibacter</taxon>
    </lineage>
</organism>
<dbReference type="Pfam" id="PF01425">
    <property type="entry name" value="Amidase"/>
    <property type="match status" value="1"/>
</dbReference>
<protein>
    <submittedName>
        <fullName evidence="3">Amidase</fullName>
    </submittedName>
</protein>
<reference evidence="3" key="1">
    <citation type="journal article" date="2008" name="ISME J.">
        <title>A rare SAR11 fosmid clone confirming genetic variability in the 'Candidatus Pelagibacter ubique' genome.</title>
        <authorList>
            <person name="Gilbert J.A."/>
            <person name="Muhling M."/>
            <person name="Joint I."/>
        </authorList>
    </citation>
    <scope>NUCLEOTIDE SEQUENCE</scope>
</reference>